<dbReference type="OrthoDB" id="3468585at2"/>
<keyword evidence="2" id="KW-0812">Transmembrane</keyword>
<organism evidence="3 4">
    <name type="scientific">Actinomadura rudentiformis</name>
    <dbReference type="NCBI Taxonomy" id="359158"/>
    <lineage>
        <taxon>Bacteria</taxon>
        <taxon>Bacillati</taxon>
        <taxon>Actinomycetota</taxon>
        <taxon>Actinomycetes</taxon>
        <taxon>Streptosporangiales</taxon>
        <taxon>Thermomonosporaceae</taxon>
        <taxon>Actinomadura</taxon>
    </lineage>
</organism>
<reference evidence="3 4" key="1">
    <citation type="submission" date="2019-09" db="EMBL/GenBank/DDBJ databases">
        <title>Actinomadura physcomitrii sp. nov., a novel actinomycete isolated from moss [Physcomitrium sphaericum (Ludw) Fuernr].</title>
        <authorList>
            <person name="Zhuang X."/>
            <person name="Liu C."/>
        </authorList>
    </citation>
    <scope>NUCLEOTIDE SEQUENCE [LARGE SCALE GENOMIC DNA]</scope>
    <source>
        <strain evidence="3 4">HMC1</strain>
    </source>
</reference>
<comment type="caution">
    <text evidence="3">The sequence shown here is derived from an EMBL/GenBank/DDBJ whole genome shotgun (WGS) entry which is preliminary data.</text>
</comment>
<feature type="compositionally biased region" description="Polar residues" evidence="1">
    <location>
        <begin position="158"/>
        <end position="168"/>
    </location>
</feature>
<keyword evidence="4" id="KW-1185">Reference proteome</keyword>
<evidence type="ECO:0000313" key="4">
    <source>
        <dbReference type="Proteomes" id="UP000468735"/>
    </source>
</evidence>
<sequence length="263" mass="27063">MVTRITAVGGEVAKVKVLGVKTSHAKAKVGGECVAPYAAAPCSEEKLSKGSSHTFFSSVTLPKTFKKTTIVTLTVRAGAPDTTDARGSIKITYTVPKPPKPTPKPTPSPSLTPDSGDGPSDGKSGKSGSGSGSGNNSGSNGSNSGGNSAPYVPPRPNGTFNPSGTQSPRVALPPIAQPSPSLAPAAAPPSPNSRLRGNERPVAQDLTFERMASTQVAWLAALMVAFSLLLTQLRLGRRRTGPAAAPIRPRGDHRRPRRGVFGK</sequence>
<feature type="compositionally biased region" description="Pro residues" evidence="1">
    <location>
        <begin position="96"/>
        <end position="110"/>
    </location>
</feature>
<keyword evidence="2" id="KW-1133">Transmembrane helix</keyword>
<feature type="compositionally biased region" description="Low complexity" evidence="1">
    <location>
        <begin position="172"/>
        <end position="185"/>
    </location>
</feature>
<protein>
    <submittedName>
        <fullName evidence="3">Uncharacterized protein</fullName>
    </submittedName>
</protein>
<feature type="transmembrane region" description="Helical" evidence="2">
    <location>
        <begin position="216"/>
        <end position="233"/>
    </location>
</feature>
<gene>
    <name evidence="3" type="ORF">F8566_19870</name>
</gene>
<evidence type="ECO:0000256" key="1">
    <source>
        <dbReference type="SAM" id="MobiDB-lite"/>
    </source>
</evidence>
<feature type="compositionally biased region" description="Low complexity" evidence="1">
    <location>
        <begin position="111"/>
        <end position="122"/>
    </location>
</feature>
<dbReference type="RefSeq" id="WP_151561955.1">
    <property type="nucleotide sequence ID" value="NZ_WBMT01000009.1"/>
</dbReference>
<feature type="region of interest" description="Disordered" evidence="1">
    <location>
        <begin position="239"/>
        <end position="263"/>
    </location>
</feature>
<dbReference type="Proteomes" id="UP000468735">
    <property type="component" value="Unassembled WGS sequence"/>
</dbReference>
<feature type="compositionally biased region" description="Gly residues" evidence="1">
    <location>
        <begin position="125"/>
        <end position="135"/>
    </location>
</feature>
<feature type="region of interest" description="Disordered" evidence="1">
    <location>
        <begin position="80"/>
        <end position="198"/>
    </location>
</feature>
<evidence type="ECO:0000313" key="3">
    <source>
        <dbReference type="EMBL" id="KAB2347275.1"/>
    </source>
</evidence>
<feature type="compositionally biased region" description="Basic residues" evidence="1">
    <location>
        <begin position="251"/>
        <end position="263"/>
    </location>
</feature>
<proteinExistence type="predicted"/>
<dbReference type="AlphaFoldDB" id="A0A6H9YJU9"/>
<dbReference type="EMBL" id="WBMT01000009">
    <property type="protein sequence ID" value="KAB2347275.1"/>
    <property type="molecule type" value="Genomic_DNA"/>
</dbReference>
<keyword evidence="2" id="KW-0472">Membrane</keyword>
<evidence type="ECO:0000256" key="2">
    <source>
        <dbReference type="SAM" id="Phobius"/>
    </source>
</evidence>
<name>A0A6H9YJU9_9ACTN</name>
<accession>A0A6H9YJU9</accession>
<feature type="compositionally biased region" description="Low complexity" evidence="1">
    <location>
        <begin position="136"/>
        <end position="148"/>
    </location>
</feature>